<name>A0A845F8L0_9BACI</name>
<dbReference type="Pfam" id="PF13490">
    <property type="entry name" value="zf-HC2"/>
    <property type="match status" value="1"/>
</dbReference>
<evidence type="ECO:0000256" key="3">
    <source>
        <dbReference type="SAM" id="MobiDB-lite"/>
    </source>
</evidence>
<protein>
    <recommendedName>
        <fullName evidence="2">Anti-sigma-W factor RsiW</fullName>
    </recommendedName>
</protein>
<accession>A0A845F8L0</accession>
<feature type="domain" description="Putative zinc-finger" evidence="4">
    <location>
        <begin position="14"/>
        <end position="37"/>
    </location>
</feature>
<dbReference type="Gene3D" id="1.10.10.1320">
    <property type="entry name" value="Anti-sigma factor, zinc-finger domain"/>
    <property type="match status" value="1"/>
</dbReference>
<feature type="region of interest" description="Disordered" evidence="3">
    <location>
        <begin position="51"/>
        <end position="77"/>
    </location>
</feature>
<organism evidence="5 6">
    <name type="scientific">Halobacillus litoralis</name>
    <dbReference type="NCBI Taxonomy" id="45668"/>
    <lineage>
        <taxon>Bacteria</taxon>
        <taxon>Bacillati</taxon>
        <taxon>Bacillota</taxon>
        <taxon>Bacilli</taxon>
        <taxon>Bacillales</taxon>
        <taxon>Bacillaceae</taxon>
        <taxon>Halobacillus</taxon>
    </lineage>
</organism>
<dbReference type="Proteomes" id="UP000450457">
    <property type="component" value="Unassembled WGS sequence"/>
</dbReference>
<evidence type="ECO:0000313" key="5">
    <source>
        <dbReference type="EMBL" id="MYL70543.1"/>
    </source>
</evidence>
<evidence type="ECO:0000259" key="4">
    <source>
        <dbReference type="Pfam" id="PF13490"/>
    </source>
</evidence>
<dbReference type="InterPro" id="IPR027383">
    <property type="entry name" value="Znf_put"/>
</dbReference>
<sequence length="77" mass="8847">MPLNEELCQEIVHYLRNQLDEKERIAFKKHLNHCPTCSEEIKVLQKIGEAGKRRGKGGPPSGMKKRVFHSIHNGQDL</sequence>
<dbReference type="AlphaFoldDB" id="A0A845F8L0"/>
<dbReference type="EMBL" id="WMFA01000002">
    <property type="protein sequence ID" value="MYL70543.1"/>
    <property type="molecule type" value="Genomic_DNA"/>
</dbReference>
<comment type="caution">
    <text evidence="5">The sequence shown here is derived from an EMBL/GenBank/DDBJ whole genome shotgun (WGS) entry which is preliminary data.</text>
</comment>
<dbReference type="InterPro" id="IPR041916">
    <property type="entry name" value="Anti_sigma_zinc_sf"/>
</dbReference>
<evidence type="ECO:0000313" key="6">
    <source>
        <dbReference type="Proteomes" id="UP000450457"/>
    </source>
</evidence>
<comment type="similarity">
    <text evidence="1">Belongs to the zinc-associated anti-sigma factor (ZAS) superfamily. Anti-sigma-W factor family.</text>
</comment>
<evidence type="ECO:0000256" key="2">
    <source>
        <dbReference type="ARBA" id="ARBA00024438"/>
    </source>
</evidence>
<reference evidence="5 6" key="1">
    <citation type="submission" date="2019-11" db="EMBL/GenBank/DDBJ databases">
        <title>Genome sequences of 17 halophilic strains isolated from different environments.</title>
        <authorList>
            <person name="Furrow R.E."/>
        </authorList>
    </citation>
    <scope>NUCLEOTIDE SEQUENCE [LARGE SCALE GENOMIC DNA]</scope>
    <source>
        <strain evidence="5 6">SL-4</strain>
    </source>
</reference>
<gene>
    <name evidence="5" type="ORF">GLW00_06770</name>
</gene>
<evidence type="ECO:0000256" key="1">
    <source>
        <dbReference type="ARBA" id="ARBA00024353"/>
    </source>
</evidence>
<proteinExistence type="inferred from homology"/>